<evidence type="ECO:0000256" key="5">
    <source>
        <dbReference type="ARBA" id="ARBA00023054"/>
    </source>
</evidence>
<dbReference type="GO" id="GO:0035869">
    <property type="term" value="C:ciliary transition zone"/>
    <property type="evidence" value="ECO:0007669"/>
    <property type="project" value="TreeGrafter"/>
</dbReference>
<proteinExistence type="predicted"/>
<dbReference type="PANTHER" id="PTHR18879">
    <property type="entry name" value="CENTROSOMAL PROTEIN OF 290 KDA"/>
    <property type="match status" value="1"/>
</dbReference>
<evidence type="ECO:0000256" key="7">
    <source>
        <dbReference type="ARBA" id="ARBA00023273"/>
    </source>
</evidence>
<dbReference type="InterPro" id="IPR026201">
    <property type="entry name" value="Cep290"/>
</dbReference>
<evidence type="ECO:0000313" key="9">
    <source>
        <dbReference type="Ensembl" id="ENSPMAP00000010038.1"/>
    </source>
</evidence>
<name>S4RXU7_PETMA</name>
<sequence>QVEVTSLRDETSEKLIHLFSLTQSLMKLKSQEAAVAMEEVERAGTEQARVERQYKAKIDKLENELDVTQVPGRGGRNASLMRGEIQELEQNLERRDQELVAVEQNLEKEKKWSEQLSKKVEETAGEISKLKRENDILRQDIVDYQRQMDSQRESKRSRTEDGADLKAQISRMKREMIEYLDDIQNLTEANERLVTQAQQLQKELEQSAVDMERMAEEYAQMRVLVQQSDLVVDQLRRDKEHLALQVQELNTLLQVRSEEDDPIMQAVNSKIEEWKSVLVGKDEELLEYQKRVRDLQERLKATQLDSDKQSVVALQQ</sequence>
<dbReference type="AlphaFoldDB" id="S4RXU7"/>
<keyword evidence="7" id="KW-0966">Cell projection</keyword>
<dbReference type="GO" id="GO:0097711">
    <property type="term" value="P:ciliary basal body-plasma membrane docking"/>
    <property type="evidence" value="ECO:0007669"/>
    <property type="project" value="TreeGrafter"/>
</dbReference>
<evidence type="ECO:0000256" key="2">
    <source>
        <dbReference type="ARBA" id="ARBA00004300"/>
    </source>
</evidence>
<dbReference type="STRING" id="7757.ENSPMAP00000010038"/>
<dbReference type="Ensembl" id="ENSPMAT00000010082.1">
    <property type="protein sequence ID" value="ENSPMAP00000010038.1"/>
    <property type="gene ID" value="ENSPMAG00000009122.1"/>
</dbReference>
<keyword evidence="4" id="KW-0970">Cilium biogenesis/degradation</keyword>
<accession>S4RXU7</accession>
<reference evidence="9" key="2">
    <citation type="submission" date="2025-09" db="UniProtKB">
        <authorList>
            <consortium name="Ensembl"/>
        </authorList>
    </citation>
    <scope>IDENTIFICATION</scope>
</reference>
<organism evidence="9">
    <name type="scientific">Petromyzon marinus</name>
    <name type="common">Sea lamprey</name>
    <dbReference type="NCBI Taxonomy" id="7757"/>
    <lineage>
        <taxon>Eukaryota</taxon>
        <taxon>Metazoa</taxon>
        <taxon>Chordata</taxon>
        <taxon>Craniata</taxon>
        <taxon>Vertebrata</taxon>
        <taxon>Cyclostomata</taxon>
        <taxon>Hyperoartia</taxon>
        <taxon>Petromyzontiformes</taxon>
        <taxon>Petromyzontidae</taxon>
        <taxon>Petromyzon</taxon>
    </lineage>
</organism>
<dbReference type="PANTHER" id="PTHR18879:SF20">
    <property type="entry name" value="CENTROSOMAL PROTEIN OF 290 KDA"/>
    <property type="match status" value="1"/>
</dbReference>
<keyword evidence="6" id="KW-0206">Cytoskeleton</keyword>
<dbReference type="HOGENOM" id="CLU_058454_0_0_1"/>
<protein>
    <recommendedName>
        <fullName evidence="10">Centrosomal protein of 290kDa coiled-coil region domain-containing protein</fullName>
    </recommendedName>
</protein>
<dbReference type="GO" id="GO:1905515">
    <property type="term" value="P:non-motile cilium assembly"/>
    <property type="evidence" value="ECO:0007669"/>
    <property type="project" value="TreeGrafter"/>
</dbReference>
<feature type="coiled-coil region" evidence="8">
    <location>
        <begin position="278"/>
        <end position="305"/>
    </location>
</feature>
<evidence type="ECO:0000256" key="4">
    <source>
        <dbReference type="ARBA" id="ARBA00022794"/>
    </source>
</evidence>
<evidence type="ECO:0000256" key="3">
    <source>
        <dbReference type="ARBA" id="ARBA00022490"/>
    </source>
</evidence>
<feature type="coiled-coil region" evidence="8">
    <location>
        <begin position="78"/>
        <end position="252"/>
    </location>
</feature>
<dbReference type="GO" id="GO:1905349">
    <property type="term" value="P:ciliary transition zone assembly"/>
    <property type="evidence" value="ECO:0007669"/>
    <property type="project" value="TreeGrafter"/>
</dbReference>
<keyword evidence="5 8" id="KW-0175">Coiled coil</keyword>
<evidence type="ECO:0000256" key="8">
    <source>
        <dbReference type="SAM" id="Coils"/>
    </source>
</evidence>
<reference evidence="9" key="1">
    <citation type="submission" date="2025-08" db="UniProtKB">
        <authorList>
            <consortium name="Ensembl"/>
        </authorList>
    </citation>
    <scope>IDENTIFICATION</scope>
</reference>
<evidence type="ECO:0000256" key="6">
    <source>
        <dbReference type="ARBA" id="ARBA00023212"/>
    </source>
</evidence>
<dbReference type="GeneTree" id="ENSGT00730000111039"/>
<keyword evidence="3" id="KW-0963">Cytoplasm</keyword>
<comment type="subcellular location">
    <subcellularLocation>
        <location evidence="1">Cytoplasm</location>
        <location evidence="1">Cytoskeleton</location>
        <location evidence="1">Cilium basal body</location>
    </subcellularLocation>
    <subcellularLocation>
        <location evidence="2">Cytoplasm</location>
        <location evidence="2">Cytoskeleton</location>
        <location evidence="2">Microtubule organizing center</location>
        <location evidence="2">Centrosome</location>
    </subcellularLocation>
</comment>
<dbReference type="GO" id="GO:0043010">
    <property type="term" value="P:camera-type eye development"/>
    <property type="evidence" value="ECO:0007669"/>
    <property type="project" value="TreeGrafter"/>
</dbReference>
<dbReference type="GO" id="GO:0034451">
    <property type="term" value="C:centriolar satellite"/>
    <property type="evidence" value="ECO:0007669"/>
    <property type="project" value="TreeGrafter"/>
</dbReference>
<dbReference type="OMA" id="YSMTEKF"/>
<evidence type="ECO:0000256" key="1">
    <source>
        <dbReference type="ARBA" id="ARBA00004120"/>
    </source>
</evidence>
<evidence type="ECO:0008006" key="10">
    <source>
        <dbReference type="Google" id="ProtNLM"/>
    </source>
</evidence>